<evidence type="ECO:0000256" key="1">
    <source>
        <dbReference type="ARBA" id="ARBA00007162"/>
    </source>
</evidence>
<keyword evidence="5" id="KW-1185">Reference proteome</keyword>
<dbReference type="Pfam" id="PF12974">
    <property type="entry name" value="Phosphonate-bd"/>
    <property type="match status" value="1"/>
</dbReference>
<reference evidence="4" key="1">
    <citation type="submission" date="2020-12" db="EMBL/GenBank/DDBJ databases">
        <title>The genome sequence of Inhella sp. 1Y17.</title>
        <authorList>
            <person name="Liu Y."/>
        </authorList>
    </citation>
    <scope>NUCLEOTIDE SEQUENCE</scope>
    <source>
        <strain evidence="4">1Y17</strain>
    </source>
</reference>
<evidence type="ECO:0000256" key="2">
    <source>
        <dbReference type="ARBA" id="ARBA00022729"/>
    </source>
</evidence>
<dbReference type="InterPro" id="IPR005770">
    <property type="entry name" value="PhnD"/>
</dbReference>
<evidence type="ECO:0000256" key="3">
    <source>
        <dbReference type="SAM" id="SignalP"/>
    </source>
</evidence>
<feature type="signal peptide" evidence="3">
    <location>
        <begin position="1"/>
        <end position="30"/>
    </location>
</feature>
<accession>A0A931IYU3</accession>
<keyword evidence="2 3" id="KW-0732">Signal</keyword>
<evidence type="ECO:0000313" key="5">
    <source>
        <dbReference type="Proteomes" id="UP000613266"/>
    </source>
</evidence>
<dbReference type="EMBL" id="JAEDAK010000002">
    <property type="protein sequence ID" value="MBH9576291.1"/>
    <property type="molecule type" value="Genomic_DNA"/>
</dbReference>
<dbReference type="RefSeq" id="WP_198109890.1">
    <property type="nucleotide sequence ID" value="NZ_JAEDAK010000002.1"/>
</dbReference>
<organism evidence="4 5">
    <name type="scientific">Inhella proteolytica</name>
    <dbReference type="NCBI Taxonomy" id="2795029"/>
    <lineage>
        <taxon>Bacteria</taxon>
        <taxon>Pseudomonadati</taxon>
        <taxon>Pseudomonadota</taxon>
        <taxon>Betaproteobacteria</taxon>
        <taxon>Burkholderiales</taxon>
        <taxon>Sphaerotilaceae</taxon>
        <taxon>Inhella</taxon>
    </lineage>
</organism>
<dbReference type="Proteomes" id="UP000613266">
    <property type="component" value="Unassembled WGS sequence"/>
</dbReference>
<feature type="chain" id="PRO_5037621320" evidence="3">
    <location>
        <begin position="31"/>
        <end position="334"/>
    </location>
</feature>
<proteinExistence type="inferred from homology"/>
<dbReference type="NCBIfam" id="TIGR01098">
    <property type="entry name" value="3A0109s03R"/>
    <property type="match status" value="1"/>
</dbReference>
<comment type="caution">
    <text evidence="4">The sequence shown here is derived from an EMBL/GenBank/DDBJ whole genome shotgun (WGS) entry which is preliminary data.</text>
</comment>
<sequence>MAEPAQATASGWHSLALGLLLALAAGTAWAAGCQSPSLGPGLCDADGDGVADPPRQAREWLDPPTLVIGVVGLSGSGPGLVTVRANLEPLRAHIERQLGRKTVFLLARDTRDLSRAFRAHQAHLVLMHTGAVEEEVACGGLLPLAQPVGADGQLSGYRMEIVVPAASPVRELAQLRDLTLTFVDESSASGYKLPVALLRREAGLELGRDYRAEFSGRHDGSILAVSGGLAQAAAVAGSIRLRLEREGLVTRDSLRVIYASQVLPKPPWGVSHRLHPQRVQALRAALLSFPGGPKGLQEGDSLRPARYREDWAGMRELNRLIGSTPSCLRAPARP</sequence>
<dbReference type="Gene3D" id="3.40.190.10">
    <property type="entry name" value="Periplasmic binding protein-like II"/>
    <property type="match status" value="2"/>
</dbReference>
<dbReference type="AlphaFoldDB" id="A0A931IYU3"/>
<protein>
    <submittedName>
        <fullName evidence="4">Phosphate/phosphite/phosphonate ABC transporter substrate-binding protein</fullName>
    </submittedName>
</protein>
<gene>
    <name evidence="4" type="ORF">I7X39_05145</name>
</gene>
<dbReference type="GO" id="GO:0055085">
    <property type="term" value="P:transmembrane transport"/>
    <property type="evidence" value="ECO:0007669"/>
    <property type="project" value="InterPro"/>
</dbReference>
<name>A0A931IYU3_9BURK</name>
<comment type="similarity">
    <text evidence="1">Belongs to the phosphate/phosphite/phosphonate binding protein family.</text>
</comment>
<evidence type="ECO:0000313" key="4">
    <source>
        <dbReference type="EMBL" id="MBH9576291.1"/>
    </source>
</evidence>
<dbReference type="PANTHER" id="PTHR35841">
    <property type="entry name" value="PHOSPHONATES-BINDING PERIPLASMIC PROTEIN"/>
    <property type="match status" value="1"/>
</dbReference>
<dbReference type="GO" id="GO:0043190">
    <property type="term" value="C:ATP-binding cassette (ABC) transporter complex"/>
    <property type="evidence" value="ECO:0007669"/>
    <property type="project" value="InterPro"/>
</dbReference>
<dbReference type="SUPFAM" id="SSF53850">
    <property type="entry name" value="Periplasmic binding protein-like II"/>
    <property type="match status" value="1"/>
</dbReference>
<dbReference type="PANTHER" id="PTHR35841:SF1">
    <property type="entry name" value="PHOSPHONATES-BINDING PERIPLASMIC PROTEIN"/>
    <property type="match status" value="1"/>
</dbReference>